<dbReference type="Proteomes" id="UP000676336">
    <property type="component" value="Unassembled WGS sequence"/>
</dbReference>
<protein>
    <submittedName>
        <fullName evidence="2">Uncharacterized protein</fullName>
    </submittedName>
</protein>
<evidence type="ECO:0000313" key="3">
    <source>
        <dbReference type="EMBL" id="CAF4653418.1"/>
    </source>
</evidence>
<reference evidence="2" key="1">
    <citation type="submission" date="2021-02" db="EMBL/GenBank/DDBJ databases">
        <authorList>
            <person name="Nowell W R."/>
        </authorList>
    </citation>
    <scope>NUCLEOTIDE SEQUENCE</scope>
</reference>
<feature type="non-terminal residue" evidence="2">
    <location>
        <position position="63"/>
    </location>
</feature>
<gene>
    <name evidence="4" type="ORF">BYL167_LOCUS42953</name>
    <name evidence="2" type="ORF">OVN521_LOCUS46869</name>
    <name evidence="3" type="ORF">OVN521_LOCUS46876</name>
    <name evidence="1" type="ORF">SMN809_LOCUS30533</name>
</gene>
<dbReference type="EMBL" id="CAJOBH010112900">
    <property type="protein sequence ID" value="CAF4670646.1"/>
    <property type="molecule type" value="Genomic_DNA"/>
</dbReference>
<dbReference type="AlphaFoldDB" id="A0A821FL25"/>
<evidence type="ECO:0000313" key="2">
    <source>
        <dbReference type="EMBL" id="CAF4653240.1"/>
    </source>
</evidence>
<keyword evidence="5" id="KW-1185">Reference proteome</keyword>
<dbReference type="Proteomes" id="UP000663866">
    <property type="component" value="Unassembled WGS sequence"/>
</dbReference>
<evidence type="ECO:0000313" key="5">
    <source>
        <dbReference type="Proteomes" id="UP000663866"/>
    </source>
</evidence>
<sequence>MKSFGINSRSIRRLEFFQNFQVRLKYFNSEECTILSNSSLAAQCEVLLIDVENRTDILQLINV</sequence>
<name>A0A821FL25_9BILA</name>
<dbReference type="Proteomes" id="UP000681967">
    <property type="component" value="Unassembled WGS sequence"/>
</dbReference>
<comment type="caution">
    <text evidence="2">The sequence shown here is derived from an EMBL/GenBank/DDBJ whole genome shotgun (WGS) entry which is preliminary data.</text>
</comment>
<dbReference type="EMBL" id="CAJOBI010058009">
    <property type="protein sequence ID" value="CAF4403009.1"/>
    <property type="molecule type" value="Genomic_DNA"/>
</dbReference>
<accession>A0A821FL25</accession>
<organism evidence="2 5">
    <name type="scientific">Rotaria magnacalcarata</name>
    <dbReference type="NCBI Taxonomy" id="392030"/>
    <lineage>
        <taxon>Eukaryota</taxon>
        <taxon>Metazoa</taxon>
        <taxon>Spiralia</taxon>
        <taxon>Gnathifera</taxon>
        <taxon>Rotifera</taxon>
        <taxon>Eurotatoria</taxon>
        <taxon>Bdelloidea</taxon>
        <taxon>Philodinida</taxon>
        <taxon>Philodinidae</taxon>
        <taxon>Rotaria</taxon>
    </lineage>
</organism>
<evidence type="ECO:0000313" key="4">
    <source>
        <dbReference type="EMBL" id="CAF4670646.1"/>
    </source>
</evidence>
<proteinExistence type="predicted"/>
<dbReference type="EMBL" id="CAJOBG010087486">
    <property type="protein sequence ID" value="CAF4653240.1"/>
    <property type="molecule type" value="Genomic_DNA"/>
</dbReference>
<evidence type="ECO:0000313" key="1">
    <source>
        <dbReference type="EMBL" id="CAF4403009.1"/>
    </source>
</evidence>
<dbReference type="EMBL" id="CAJOBG010087540">
    <property type="protein sequence ID" value="CAF4653418.1"/>
    <property type="molecule type" value="Genomic_DNA"/>
</dbReference>